<dbReference type="Pfam" id="PF01026">
    <property type="entry name" value="TatD_DNase"/>
    <property type="match status" value="1"/>
</dbReference>
<dbReference type="PANTHER" id="PTHR46124:SF2">
    <property type="entry name" value="D-AMINOACYL-TRNA DEACYLASE"/>
    <property type="match status" value="1"/>
</dbReference>
<evidence type="ECO:0000313" key="4">
    <source>
        <dbReference type="EMBL" id="PPE06625.1"/>
    </source>
</evidence>
<dbReference type="InterPro" id="IPR032466">
    <property type="entry name" value="Metal_Hydrolase"/>
</dbReference>
<dbReference type="GO" id="GO:0005829">
    <property type="term" value="C:cytosol"/>
    <property type="evidence" value="ECO:0007669"/>
    <property type="project" value="TreeGrafter"/>
</dbReference>
<keyword evidence="1 3" id="KW-0479">Metal-binding</keyword>
<keyword evidence="5" id="KW-1185">Reference proteome</keyword>
<dbReference type="FunFam" id="3.20.20.140:FF:000005">
    <property type="entry name" value="TatD family hydrolase"/>
    <property type="match status" value="1"/>
</dbReference>
<dbReference type="PANTHER" id="PTHR46124">
    <property type="entry name" value="D-AMINOACYL-TRNA DEACYLASE"/>
    <property type="match status" value="1"/>
</dbReference>
<feature type="binding site" evidence="3">
    <location>
        <position position="164"/>
    </location>
    <ligand>
        <name>a divalent metal cation</name>
        <dbReference type="ChEBI" id="CHEBI:60240"/>
        <label>2</label>
    </ligand>
</feature>
<dbReference type="Gene3D" id="3.20.20.140">
    <property type="entry name" value="Metal-dependent hydrolases"/>
    <property type="match status" value="1"/>
</dbReference>
<dbReference type="CDD" id="cd01310">
    <property type="entry name" value="TatD_DNAse"/>
    <property type="match status" value="1"/>
</dbReference>
<dbReference type="GO" id="GO:0016788">
    <property type="term" value="F:hydrolase activity, acting on ester bonds"/>
    <property type="evidence" value="ECO:0007669"/>
    <property type="project" value="InterPro"/>
</dbReference>
<dbReference type="OrthoDB" id="9810005at2"/>
<keyword evidence="2" id="KW-0378">Hydrolase</keyword>
<feature type="binding site" evidence="3">
    <location>
        <position position="10"/>
    </location>
    <ligand>
        <name>a divalent metal cation</name>
        <dbReference type="ChEBI" id="CHEBI:60240"/>
        <label>1</label>
    </ligand>
</feature>
<organism evidence="4 5">
    <name type="scientific">Mesoplasma corruscae</name>
    <dbReference type="NCBI Taxonomy" id="216874"/>
    <lineage>
        <taxon>Bacteria</taxon>
        <taxon>Bacillati</taxon>
        <taxon>Mycoplasmatota</taxon>
        <taxon>Mollicutes</taxon>
        <taxon>Entomoplasmatales</taxon>
        <taxon>Entomoplasmataceae</taxon>
        <taxon>Mesoplasma</taxon>
    </lineage>
</organism>
<dbReference type="SUPFAM" id="SSF51556">
    <property type="entry name" value="Metallo-dependent hydrolases"/>
    <property type="match status" value="1"/>
</dbReference>
<evidence type="ECO:0000313" key="5">
    <source>
        <dbReference type="Proteomes" id="UP000239785"/>
    </source>
</evidence>
<feature type="binding site" evidence="3">
    <location>
        <position position="135"/>
    </location>
    <ligand>
        <name>a divalent metal cation</name>
        <dbReference type="ChEBI" id="CHEBI:60240"/>
        <label>2</label>
    </ligand>
</feature>
<dbReference type="PIRSF" id="PIRSF005902">
    <property type="entry name" value="DNase_TatD"/>
    <property type="match status" value="1"/>
</dbReference>
<comment type="caution">
    <text evidence="4">The sequence shown here is derived from an EMBL/GenBank/DDBJ whole genome shotgun (WGS) entry which is preliminary data.</text>
</comment>
<feature type="binding site" evidence="3">
    <location>
        <position position="12"/>
    </location>
    <ligand>
        <name>a divalent metal cation</name>
        <dbReference type="ChEBI" id="CHEBI:60240"/>
        <label>1</label>
    </ligand>
</feature>
<dbReference type="NCBIfam" id="TIGR00010">
    <property type="entry name" value="YchF/TatD family DNA exonuclease"/>
    <property type="match status" value="1"/>
</dbReference>
<protein>
    <submittedName>
        <fullName evidence="4">Mg-dependent DNase</fullName>
    </submittedName>
</protein>
<dbReference type="EMBL" id="PHNF01000001">
    <property type="protein sequence ID" value="PPE06625.1"/>
    <property type="molecule type" value="Genomic_DNA"/>
</dbReference>
<gene>
    <name evidence="4" type="primary">tatD</name>
    <name evidence="4" type="ORF">MCORR_v1c02560</name>
</gene>
<accession>A0A2S5RHL2</accession>
<evidence type="ECO:0000256" key="3">
    <source>
        <dbReference type="PIRSR" id="PIRSR005902-1"/>
    </source>
</evidence>
<dbReference type="InterPro" id="IPR018228">
    <property type="entry name" value="DNase_TatD-rel_CS"/>
</dbReference>
<evidence type="ECO:0000256" key="1">
    <source>
        <dbReference type="ARBA" id="ARBA00022723"/>
    </source>
</evidence>
<evidence type="ECO:0000256" key="2">
    <source>
        <dbReference type="ARBA" id="ARBA00022801"/>
    </source>
</evidence>
<name>A0A2S5RHL2_9MOLU</name>
<feature type="binding site" evidence="3">
    <location>
        <position position="214"/>
    </location>
    <ligand>
        <name>a divalent metal cation</name>
        <dbReference type="ChEBI" id="CHEBI:60240"/>
        <label>1</label>
    </ligand>
</feature>
<proteinExistence type="predicted"/>
<dbReference type="GO" id="GO:0004536">
    <property type="term" value="F:DNA nuclease activity"/>
    <property type="evidence" value="ECO:0007669"/>
    <property type="project" value="InterPro"/>
</dbReference>
<feature type="binding site" evidence="3">
    <location>
        <position position="99"/>
    </location>
    <ligand>
        <name>a divalent metal cation</name>
        <dbReference type="ChEBI" id="CHEBI:60240"/>
        <label>1</label>
    </ligand>
</feature>
<dbReference type="Proteomes" id="UP000239785">
    <property type="component" value="Unassembled WGS sequence"/>
</dbReference>
<reference evidence="4 5" key="1">
    <citation type="submission" date="2017-11" db="EMBL/GenBank/DDBJ databases">
        <title>Genome sequence of Mesoplasma corruscae ELCA-2 (ATCC 49579).</title>
        <authorList>
            <person name="Lo W.-S."/>
            <person name="Kuo C.-H."/>
        </authorList>
    </citation>
    <scope>NUCLEOTIDE SEQUENCE [LARGE SCALE GENOMIC DNA]</scope>
    <source>
        <strain evidence="4 5">ELCA-2</strain>
    </source>
</reference>
<dbReference type="InterPro" id="IPR015991">
    <property type="entry name" value="TatD/YcfH-like"/>
</dbReference>
<dbReference type="InterPro" id="IPR001130">
    <property type="entry name" value="TatD-like"/>
</dbReference>
<sequence length="267" mass="30845">MDNKKIFDAHTHFNDDWKYKEEMIDRLVKEAQQENVGGFLCASFDLISSYKSVELAKKYKDIIYSAIAIHPNDVTKHKLSVFDKLDKLCENTEVVCIGETGLDYFYTKEDKQLQKEFFIKHIELANKHNKVLQIHIRDEVDVYDAYLDVIDILKKYQVAKIIIHCFSANKEIAEKFLALGCYLNIGGAVTFKNARTLQEAVVHIPLDKMLVETDAPYLTPHPHRGNLNEPKFINLTVEKIAELKNLRKKEVIKATTNNAIKLFDLNK</sequence>
<dbReference type="PROSITE" id="PS01137">
    <property type="entry name" value="TATD_1"/>
    <property type="match status" value="1"/>
</dbReference>
<dbReference type="GO" id="GO:0046872">
    <property type="term" value="F:metal ion binding"/>
    <property type="evidence" value="ECO:0007669"/>
    <property type="project" value="UniProtKB-KW"/>
</dbReference>
<dbReference type="RefSeq" id="WP_104207803.1">
    <property type="nucleotide sequence ID" value="NZ_PHNF01000001.1"/>
</dbReference>
<dbReference type="AlphaFoldDB" id="A0A2S5RHL2"/>